<dbReference type="SMART" id="SM00028">
    <property type="entry name" value="TPR"/>
    <property type="match status" value="4"/>
</dbReference>
<name>A0A238UDU9_9FLAO</name>
<proteinExistence type="predicted"/>
<dbReference type="InterPro" id="IPR019734">
    <property type="entry name" value="TPR_rpt"/>
</dbReference>
<dbReference type="InterPro" id="IPR050640">
    <property type="entry name" value="Bact_2-comp_sensor_kinase"/>
</dbReference>
<gene>
    <name evidence="4" type="ORF">TJEJU_3542</name>
</gene>
<feature type="repeat" description="TPR" evidence="1">
    <location>
        <begin position="381"/>
        <end position="414"/>
    </location>
</feature>
<dbReference type="InterPro" id="IPR010559">
    <property type="entry name" value="Sig_transdc_His_kin_internal"/>
</dbReference>
<organism evidence="4 5">
    <name type="scientific">Tenacibaculum jejuense</name>
    <dbReference type="NCBI Taxonomy" id="584609"/>
    <lineage>
        <taxon>Bacteria</taxon>
        <taxon>Pseudomonadati</taxon>
        <taxon>Bacteroidota</taxon>
        <taxon>Flavobacteriia</taxon>
        <taxon>Flavobacteriales</taxon>
        <taxon>Flavobacteriaceae</taxon>
        <taxon>Tenacibaculum</taxon>
    </lineage>
</organism>
<dbReference type="SUPFAM" id="SSF48452">
    <property type="entry name" value="TPR-like"/>
    <property type="match status" value="2"/>
</dbReference>
<dbReference type="PANTHER" id="PTHR34220:SF7">
    <property type="entry name" value="SENSOR HISTIDINE KINASE YPDA"/>
    <property type="match status" value="1"/>
</dbReference>
<keyword evidence="1" id="KW-0802">TPR repeat</keyword>
<feature type="domain" description="Signal transduction histidine kinase internal region" evidence="3">
    <location>
        <begin position="547"/>
        <end position="625"/>
    </location>
</feature>
<dbReference type="Proteomes" id="UP000215214">
    <property type="component" value="Chromosome TJEJU"/>
</dbReference>
<dbReference type="EMBL" id="LT899436">
    <property type="protein sequence ID" value="SNR17186.1"/>
    <property type="molecule type" value="Genomic_DNA"/>
</dbReference>
<dbReference type="SUPFAM" id="SSF55874">
    <property type="entry name" value="ATPase domain of HSP90 chaperone/DNA topoisomerase II/histidine kinase"/>
    <property type="match status" value="1"/>
</dbReference>
<sequence>MKVKLKYYIAFIILTITSLKVKSQGPVLNKGGGFELKVRIYDTESNEYIKNAQVSINAFVTTRSDINGFYRLKARINDELVVRHPDFETVRKVIDIKDDITIEVRDNPRYSKKKWTSFRNRTKRKTTSKDYTQIMDSAVYYKEKDLDKSIFFIEEALEANESKKRNANTYKVLGDIYFFWKQYDIAISNYKISLQIFDKEETRLQLAKTQFLAKKYEDSEISYKMLEDESLSNYDKVQVLEGLADALAKQNKDKDAKKYYEQALKLAKDKGIDGETLDLNTKLANIYAKEGNLREANTTINITLREASELPNEPALKVQQEVADFYNETRQYDNEIKLRKELLKSVDKAKVKNKVDLENTSFSIPEGNKKEDENTDSLTSQKLNYKIGNAYVQKENYTEAIEYLEKSVEEAGQKEDLEVQKHATRKLSEVYATVGKHIKAIQTYRNYVDIVDSLYIRKEQEIYQAKRLTKKISDYQSRLTVLEKNNELSDNKVSLAIKEEQLTKAKSKTQLIVIYSLVGSLVLMTLLAFYKHRANQKQQLANSLLALKSMRSQMNPHFIFNALNSVNSFIAVNDERNANRYLSEFSALMRSVLENSDEDFIPFTKEIELLELYVKLEHNRFKDKFDYTINVDKAINLDEFQIPPMLLQPYIENAIWHGLRYRKEKGHLGITIKKQGENAITIVIEDDGIGRKKSLEMKTKNQLKQKSKGMSTIKNRIAILNDMYQDKVNVIITDLLEDGSGTKVQLTLKK</sequence>
<keyword evidence="2" id="KW-0812">Transmembrane</keyword>
<feature type="transmembrane region" description="Helical" evidence="2">
    <location>
        <begin position="511"/>
        <end position="530"/>
    </location>
</feature>
<evidence type="ECO:0000313" key="5">
    <source>
        <dbReference type="Proteomes" id="UP000215214"/>
    </source>
</evidence>
<dbReference type="InterPro" id="IPR011990">
    <property type="entry name" value="TPR-like_helical_dom_sf"/>
</dbReference>
<reference evidence="4 5" key="1">
    <citation type="submission" date="2017-07" db="EMBL/GenBank/DDBJ databases">
        <authorList>
            <person name="Sun Z.S."/>
            <person name="Albrecht U."/>
            <person name="Echele G."/>
            <person name="Lee C.C."/>
        </authorList>
    </citation>
    <scope>NUCLEOTIDE SEQUENCE [LARGE SCALE GENOMIC DNA]</scope>
    <source>
        <strain evidence="5">type strain: KCTC 22618</strain>
    </source>
</reference>
<keyword evidence="5" id="KW-1185">Reference proteome</keyword>
<protein>
    <submittedName>
        <fullName evidence="4">Putative sensor protein</fullName>
    </submittedName>
</protein>
<dbReference type="PROSITE" id="PS50005">
    <property type="entry name" value="TPR"/>
    <property type="match status" value="1"/>
</dbReference>
<dbReference type="Gene3D" id="1.25.40.10">
    <property type="entry name" value="Tetratricopeptide repeat domain"/>
    <property type="match status" value="2"/>
</dbReference>
<dbReference type="KEGG" id="tje:TJEJU_3542"/>
<keyword evidence="2" id="KW-1133">Transmembrane helix</keyword>
<dbReference type="Gene3D" id="3.30.565.10">
    <property type="entry name" value="Histidine kinase-like ATPase, C-terminal domain"/>
    <property type="match status" value="1"/>
</dbReference>
<dbReference type="Pfam" id="PF06580">
    <property type="entry name" value="His_kinase"/>
    <property type="match status" value="1"/>
</dbReference>
<dbReference type="AlphaFoldDB" id="A0A238UDU9"/>
<evidence type="ECO:0000256" key="2">
    <source>
        <dbReference type="SAM" id="Phobius"/>
    </source>
</evidence>
<accession>A0A238UDU9</accession>
<keyword evidence="2" id="KW-0472">Membrane</keyword>
<dbReference type="Pfam" id="PF13181">
    <property type="entry name" value="TPR_8"/>
    <property type="match status" value="2"/>
</dbReference>
<dbReference type="PANTHER" id="PTHR34220">
    <property type="entry name" value="SENSOR HISTIDINE KINASE YPDA"/>
    <property type="match status" value="1"/>
</dbReference>
<evidence type="ECO:0000256" key="1">
    <source>
        <dbReference type="PROSITE-ProRule" id="PRU00339"/>
    </source>
</evidence>
<dbReference type="GO" id="GO:0000155">
    <property type="term" value="F:phosphorelay sensor kinase activity"/>
    <property type="evidence" value="ECO:0007669"/>
    <property type="project" value="InterPro"/>
</dbReference>
<evidence type="ECO:0000313" key="4">
    <source>
        <dbReference type="EMBL" id="SNR17186.1"/>
    </source>
</evidence>
<dbReference type="GO" id="GO:0016020">
    <property type="term" value="C:membrane"/>
    <property type="evidence" value="ECO:0007669"/>
    <property type="project" value="InterPro"/>
</dbReference>
<dbReference type="InterPro" id="IPR036890">
    <property type="entry name" value="HATPase_C_sf"/>
</dbReference>
<evidence type="ECO:0000259" key="3">
    <source>
        <dbReference type="Pfam" id="PF06580"/>
    </source>
</evidence>